<sequence>MGDDDDDDDDDDARLAPEPEVEDVESVGLLAPAKHVHAYDRVADVLARWRDEIDGERFDRAPAGLRNSGNTCFAASALQCLYHTRLFTAHFATETHDAESCGAARGGTFCVTCEYQAHVRKALDADPADAFSIGKLTSSIGKVAKHFVRGRQEDSHEYIRGLLDAMHVRWLKEHAGEDAEKTLDQRTQETTMTYHVFGGYTCGEVVCGDCGHHSRNYQSMIDVPVEVSARGAPSIEASFKANFVDVETLDGNNKYKCGRCDAYVRATKGSKIHVSPNVLVVPLKRFQIGRFSKITKWVEFPVHLDLSPYMSSDAPLEGDAPPTYALYGVVVHLDFCGSAHSGHYVSFVKLNDDVTWCKCDDGRVTETDEATVLKQKAYLLFYERERVREA</sequence>
<organism evidence="11">
    <name type="scientific">Micromonas pusilla (strain CCMP1545)</name>
    <name type="common">Picoplanktonic green alga</name>
    <dbReference type="NCBI Taxonomy" id="564608"/>
    <lineage>
        <taxon>Eukaryota</taxon>
        <taxon>Viridiplantae</taxon>
        <taxon>Chlorophyta</taxon>
        <taxon>Mamiellophyceae</taxon>
        <taxon>Mamiellales</taxon>
        <taxon>Mamiellaceae</taxon>
        <taxon>Micromonas</taxon>
    </lineage>
</organism>
<feature type="compositionally biased region" description="Acidic residues" evidence="8">
    <location>
        <begin position="1"/>
        <end position="12"/>
    </location>
</feature>
<feature type="region of interest" description="Disordered" evidence="8">
    <location>
        <begin position="1"/>
        <end position="25"/>
    </location>
</feature>
<dbReference type="KEGG" id="mpp:MICPUCDRAFT_35342"/>
<dbReference type="RefSeq" id="XP_003061744.1">
    <property type="nucleotide sequence ID" value="XM_003061698.1"/>
</dbReference>
<comment type="similarity">
    <text evidence="2">Belongs to the peptidase C19 family.</text>
</comment>
<keyword evidence="11" id="KW-1185">Reference proteome</keyword>
<keyword evidence="7" id="KW-0788">Thiol protease</keyword>
<dbReference type="Gene3D" id="3.90.70.10">
    <property type="entry name" value="Cysteine proteinases"/>
    <property type="match status" value="1"/>
</dbReference>
<dbReference type="GO" id="GO:0005634">
    <property type="term" value="C:nucleus"/>
    <property type="evidence" value="ECO:0007669"/>
    <property type="project" value="TreeGrafter"/>
</dbReference>
<dbReference type="GO" id="GO:0004843">
    <property type="term" value="F:cysteine-type deubiquitinase activity"/>
    <property type="evidence" value="ECO:0007669"/>
    <property type="project" value="UniProtKB-EC"/>
</dbReference>
<evidence type="ECO:0000313" key="10">
    <source>
        <dbReference type="EMBL" id="EEH54374.1"/>
    </source>
</evidence>
<accession>C1N142</accession>
<feature type="domain" description="USP" evidence="9">
    <location>
        <begin position="63"/>
        <end position="385"/>
    </location>
</feature>
<dbReference type="InterPro" id="IPR001394">
    <property type="entry name" value="Peptidase_C19_UCH"/>
</dbReference>
<dbReference type="PANTHER" id="PTHR24006:SF758">
    <property type="entry name" value="UBIQUITIN CARBOXYL-TERMINAL HYDROLASE 36"/>
    <property type="match status" value="1"/>
</dbReference>
<reference evidence="10 11" key="1">
    <citation type="journal article" date="2009" name="Science">
        <title>Green evolution and dynamic adaptations revealed by genomes of the marine picoeukaryotes Micromonas.</title>
        <authorList>
            <person name="Worden A.Z."/>
            <person name="Lee J.H."/>
            <person name="Mock T."/>
            <person name="Rouze P."/>
            <person name="Simmons M.P."/>
            <person name="Aerts A.L."/>
            <person name="Allen A.E."/>
            <person name="Cuvelier M.L."/>
            <person name="Derelle E."/>
            <person name="Everett M.V."/>
            <person name="Foulon E."/>
            <person name="Grimwood J."/>
            <person name="Gundlach H."/>
            <person name="Henrissat B."/>
            <person name="Napoli C."/>
            <person name="McDonald S.M."/>
            <person name="Parker M.S."/>
            <person name="Rombauts S."/>
            <person name="Salamov A."/>
            <person name="Von Dassow P."/>
            <person name="Badger J.H."/>
            <person name="Coutinho P.M."/>
            <person name="Demir E."/>
            <person name="Dubchak I."/>
            <person name="Gentemann C."/>
            <person name="Eikrem W."/>
            <person name="Gready J.E."/>
            <person name="John U."/>
            <person name="Lanier W."/>
            <person name="Lindquist E.A."/>
            <person name="Lucas S."/>
            <person name="Mayer K.F."/>
            <person name="Moreau H."/>
            <person name="Not F."/>
            <person name="Otillar R."/>
            <person name="Panaud O."/>
            <person name="Pangilinan J."/>
            <person name="Paulsen I."/>
            <person name="Piegu B."/>
            <person name="Poliakov A."/>
            <person name="Robbens S."/>
            <person name="Schmutz J."/>
            <person name="Toulza E."/>
            <person name="Wyss T."/>
            <person name="Zelensky A."/>
            <person name="Zhou K."/>
            <person name="Armbrust E.V."/>
            <person name="Bhattacharya D."/>
            <person name="Goodenough U.W."/>
            <person name="Van de Peer Y."/>
            <person name="Grigoriev I.V."/>
        </authorList>
    </citation>
    <scope>NUCLEOTIDE SEQUENCE [LARGE SCALE GENOMIC DNA]</scope>
    <source>
        <strain evidence="10 11">CCMP1545</strain>
    </source>
</reference>
<dbReference type="OrthoDB" id="420187at2759"/>
<comment type="catalytic activity">
    <reaction evidence="1">
        <text>Thiol-dependent hydrolysis of ester, thioester, amide, peptide and isopeptide bonds formed by the C-terminal Gly of ubiquitin (a 76-residue protein attached to proteins as an intracellular targeting signal).</text>
        <dbReference type="EC" id="3.4.19.12"/>
    </reaction>
</comment>
<dbReference type="Proteomes" id="UP000001876">
    <property type="component" value="Unassembled WGS sequence"/>
</dbReference>
<keyword evidence="5" id="KW-0833">Ubl conjugation pathway</keyword>
<dbReference type="eggNOG" id="KOG1865">
    <property type="taxonomic scope" value="Eukaryota"/>
</dbReference>
<dbReference type="GeneID" id="9686945"/>
<dbReference type="STRING" id="564608.C1N142"/>
<evidence type="ECO:0000313" key="11">
    <source>
        <dbReference type="Proteomes" id="UP000001876"/>
    </source>
</evidence>
<evidence type="ECO:0000256" key="3">
    <source>
        <dbReference type="ARBA" id="ARBA00012759"/>
    </source>
</evidence>
<evidence type="ECO:0000256" key="6">
    <source>
        <dbReference type="ARBA" id="ARBA00022801"/>
    </source>
</evidence>
<dbReference type="Pfam" id="PF00443">
    <property type="entry name" value="UCH"/>
    <property type="match status" value="1"/>
</dbReference>
<dbReference type="PROSITE" id="PS50235">
    <property type="entry name" value="USP_3"/>
    <property type="match status" value="1"/>
</dbReference>
<dbReference type="OMA" id="CTLSAMH"/>
<dbReference type="GO" id="GO:0006508">
    <property type="term" value="P:proteolysis"/>
    <property type="evidence" value="ECO:0007669"/>
    <property type="project" value="UniProtKB-KW"/>
</dbReference>
<name>C1N142_MICPC</name>
<proteinExistence type="inferred from homology"/>
<dbReference type="PROSITE" id="PS00972">
    <property type="entry name" value="USP_1"/>
    <property type="match status" value="1"/>
</dbReference>
<evidence type="ECO:0000256" key="7">
    <source>
        <dbReference type="ARBA" id="ARBA00022807"/>
    </source>
</evidence>
<evidence type="ECO:0000256" key="2">
    <source>
        <dbReference type="ARBA" id="ARBA00009085"/>
    </source>
</evidence>
<evidence type="ECO:0000256" key="5">
    <source>
        <dbReference type="ARBA" id="ARBA00022786"/>
    </source>
</evidence>
<dbReference type="GO" id="GO:0016579">
    <property type="term" value="P:protein deubiquitination"/>
    <property type="evidence" value="ECO:0007669"/>
    <property type="project" value="InterPro"/>
</dbReference>
<dbReference type="EMBL" id="GG663744">
    <property type="protein sequence ID" value="EEH54374.1"/>
    <property type="molecule type" value="Genomic_DNA"/>
</dbReference>
<evidence type="ECO:0000256" key="8">
    <source>
        <dbReference type="SAM" id="MobiDB-lite"/>
    </source>
</evidence>
<gene>
    <name evidence="10" type="ORF">MICPUCDRAFT_35342</name>
</gene>
<evidence type="ECO:0000256" key="4">
    <source>
        <dbReference type="ARBA" id="ARBA00022670"/>
    </source>
</evidence>
<dbReference type="GO" id="GO:0005829">
    <property type="term" value="C:cytosol"/>
    <property type="evidence" value="ECO:0007669"/>
    <property type="project" value="TreeGrafter"/>
</dbReference>
<evidence type="ECO:0000256" key="1">
    <source>
        <dbReference type="ARBA" id="ARBA00000707"/>
    </source>
</evidence>
<keyword evidence="4" id="KW-0645">Protease</keyword>
<dbReference type="InterPro" id="IPR038765">
    <property type="entry name" value="Papain-like_cys_pep_sf"/>
</dbReference>
<dbReference type="EC" id="3.4.19.12" evidence="3"/>
<keyword evidence="6" id="KW-0378">Hydrolase</keyword>
<dbReference type="InterPro" id="IPR018200">
    <property type="entry name" value="USP_CS"/>
</dbReference>
<dbReference type="InterPro" id="IPR050164">
    <property type="entry name" value="Peptidase_C19"/>
</dbReference>
<dbReference type="InterPro" id="IPR028889">
    <property type="entry name" value="USP"/>
</dbReference>
<dbReference type="PANTHER" id="PTHR24006">
    <property type="entry name" value="UBIQUITIN CARBOXYL-TERMINAL HYDROLASE"/>
    <property type="match status" value="1"/>
</dbReference>
<dbReference type="SUPFAM" id="SSF54001">
    <property type="entry name" value="Cysteine proteinases"/>
    <property type="match status" value="1"/>
</dbReference>
<evidence type="ECO:0000259" key="9">
    <source>
        <dbReference type="PROSITE" id="PS50235"/>
    </source>
</evidence>
<dbReference type="AlphaFoldDB" id="C1N142"/>
<feature type="non-terminal residue" evidence="10">
    <location>
        <position position="390"/>
    </location>
</feature>
<protein>
    <recommendedName>
        <fullName evidence="3">ubiquitinyl hydrolase 1</fullName>
        <ecNumber evidence="3">3.4.19.12</ecNumber>
    </recommendedName>
</protein>